<evidence type="ECO:0000313" key="4">
    <source>
        <dbReference type="EMBL" id="GGW90486.1"/>
    </source>
</evidence>
<comment type="caution">
    <text evidence="4">The sequence shown here is derived from an EMBL/GenBank/DDBJ whole genome shotgun (WGS) entry which is preliminary data.</text>
</comment>
<evidence type="ECO:0000313" key="5">
    <source>
        <dbReference type="Proteomes" id="UP000608345"/>
    </source>
</evidence>
<feature type="active site" description="Charge relay system" evidence="2">
    <location>
        <position position="173"/>
    </location>
</feature>
<reference evidence="4" key="1">
    <citation type="journal article" date="2014" name="Int. J. Syst. Evol. Microbiol.">
        <title>Complete genome sequence of Corynebacterium casei LMG S-19264T (=DSM 44701T), isolated from a smear-ripened cheese.</title>
        <authorList>
            <consortium name="US DOE Joint Genome Institute (JGI-PGF)"/>
            <person name="Walter F."/>
            <person name="Albersmeier A."/>
            <person name="Kalinowski J."/>
            <person name="Ruckert C."/>
        </authorList>
    </citation>
    <scope>NUCLEOTIDE SEQUENCE</scope>
    <source>
        <strain evidence="4">KCTC 23732</strain>
    </source>
</reference>
<evidence type="ECO:0000259" key="3">
    <source>
        <dbReference type="Pfam" id="PF00561"/>
    </source>
</evidence>
<dbReference type="PANTHER" id="PTHR10794:SF94">
    <property type="entry name" value="ESTERASE YHET-RELATED"/>
    <property type="match status" value="1"/>
</dbReference>
<dbReference type="InterPro" id="IPR050960">
    <property type="entry name" value="AB_hydrolase_4_sf"/>
</dbReference>
<proteinExistence type="inferred from homology"/>
<dbReference type="InterPro" id="IPR029058">
    <property type="entry name" value="AB_hydrolase_fold"/>
</dbReference>
<dbReference type="InterPro" id="IPR012020">
    <property type="entry name" value="ABHD4"/>
</dbReference>
<evidence type="ECO:0000256" key="1">
    <source>
        <dbReference type="ARBA" id="ARBA00010884"/>
    </source>
</evidence>
<keyword evidence="4" id="KW-0378">Hydrolase</keyword>
<keyword evidence="5" id="KW-1185">Reference proteome</keyword>
<dbReference type="GO" id="GO:0047372">
    <property type="term" value="F:monoacylglycerol lipase activity"/>
    <property type="evidence" value="ECO:0007669"/>
    <property type="project" value="TreeGrafter"/>
</dbReference>
<reference evidence="4" key="2">
    <citation type="submission" date="2020-09" db="EMBL/GenBank/DDBJ databases">
        <authorList>
            <person name="Sun Q."/>
            <person name="Kim S."/>
        </authorList>
    </citation>
    <scope>NUCLEOTIDE SEQUENCE</scope>
    <source>
        <strain evidence="4">KCTC 23732</strain>
    </source>
</reference>
<dbReference type="Pfam" id="PF00561">
    <property type="entry name" value="Abhydrolase_1"/>
    <property type="match status" value="1"/>
</dbReference>
<gene>
    <name evidence="4" type="ORF">GCM10011450_20950</name>
</gene>
<sequence>MPLKTQLDFSACPSPKWLPDGQSQTIFASRFVPRPSIFYARERVITTDNDFIDIDWNIPGLHPLAPESNRPVAPAVCQKGQTTNPGSLTGAPPALVLFHGLEGSSQSHYARAICHYFRQKNWVVAVAHFRGCSGEANKLPRSYFSGDSTDIHTIFNHVRQRLPNARWHACGISMGGNALLKYAGEQQESLSWLQAVAGISVPLDLLATGKQLETGFFGRFVYTPHFLQTMKKKIREKSRQFPDDIDIDKIQQAKTLFDFDDAYTAPVHGFKGALDYWTRCSSKAFLKDICIPALVLNARNDPFIPENSLPGIRDISASVTLHLPKTGGHAGFSTGPFPSNFNWLAHRLEQFFCQGG</sequence>
<dbReference type="InterPro" id="IPR000073">
    <property type="entry name" value="AB_hydrolase_1"/>
</dbReference>
<comment type="similarity">
    <text evidence="1">Belongs to the AB hydrolase superfamily. AB hydrolase 4 family.</text>
</comment>
<dbReference type="Proteomes" id="UP000608345">
    <property type="component" value="Unassembled WGS sequence"/>
</dbReference>
<dbReference type="PIRSF" id="PIRSF005211">
    <property type="entry name" value="Ab_hydro_YheT"/>
    <property type="match status" value="1"/>
</dbReference>
<dbReference type="EMBL" id="BMYS01000015">
    <property type="protein sequence ID" value="GGW90486.1"/>
    <property type="molecule type" value="Genomic_DNA"/>
</dbReference>
<dbReference type="AlphaFoldDB" id="A0A918JMW5"/>
<dbReference type="SUPFAM" id="SSF53474">
    <property type="entry name" value="alpha/beta-Hydrolases"/>
    <property type="match status" value="1"/>
</dbReference>
<accession>A0A918JMW5</accession>
<organism evidence="4 5">
    <name type="scientific">Advenella faeciporci</name>
    <dbReference type="NCBI Taxonomy" id="797535"/>
    <lineage>
        <taxon>Bacteria</taxon>
        <taxon>Pseudomonadati</taxon>
        <taxon>Pseudomonadota</taxon>
        <taxon>Betaproteobacteria</taxon>
        <taxon>Burkholderiales</taxon>
        <taxon>Alcaligenaceae</taxon>
    </lineage>
</organism>
<protein>
    <submittedName>
        <fullName evidence="4">Alpha/beta hydrolase</fullName>
    </submittedName>
</protein>
<name>A0A918JMW5_9BURK</name>
<dbReference type="Gene3D" id="3.40.50.1820">
    <property type="entry name" value="alpha/beta hydrolase"/>
    <property type="match status" value="1"/>
</dbReference>
<feature type="domain" description="AB hydrolase-1" evidence="3">
    <location>
        <begin position="93"/>
        <end position="336"/>
    </location>
</feature>
<dbReference type="GO" id="GO:0034338">
    <property type="term" value="F:short-chain carboxylesterase activity"/>
    <property type="evidence" value="ECO:0007669"/>
    <property type="project" value="TreeGrafter"/>
</dbReference>
<dbReference type="PANTHER" id="PTHR10794">
    <property type="entry name" value="ABHYDROLASE DOMAIN-CONTAINING PROTEIN"/>
    <property type="match status" value="1"/>
</dbReference>
<evidence type="ECO:0000256" key="2">
    <source>
        <dbReference type="PIRSR" id="PIRSR005211-1"/>
    </source>
</evidence>
<feature type="active site" description="Charge relay system" evidence="2">
    <location>
        <position position="329"/>
    </location>
</feature>
<feature type="active site" description="Charge relay system" evidence="2">
    <location>
        <position position="301"/>
    </location>
</feature>